<dbReference type="SUPFAM" id="SSF55785">
    <property type="entry name" value="PYP-like sensor domain (PAS domain)"/>
    <property type="match status" value="1"/>
</dbReference>
<organism evidence="4 5">
    <name type="scientific">Sphingobacterium zeae</name>
    <dbReference type="NCBI Taxonomy" id="1776859"/>
    <lineage>
        <taxon>Bacteria</taxon>
        <taxon>Pseudomonadati</taxon>
        <taxon>Bacteroidota</taxon>
        <taxon>Sphingobacteriia</taxon>
        <taxon>Sphingobacteriales</taxon>
        <taxon>Sphingobacteriaceae</taxon>
        <taxon>Sphingobacterium</taxon>
    </lineage>
</organism>
<dbReference type="Pfam" id="PF13596">
    <property type="entry name" value="PAS_10"/>
    <property type="match status" value="1"/>
</dbReference>
<comment type="catalytic activity">
    <reaction evidence="1">
        <text>ATP + protein L-histidine = ADP + protein N-phospho-L-histidine.</text>
        <dbReference type="EC" id="2.7.13.3"/>
    </reaction>
</comment>
<keyword evidence="4" id="KW-0418">Kinase</keyword>
<dbReference type="RefSeq" id="WP_307185386.1">
    <property type="nucleotide sequence ID" value="NZ_JAUTBA010000001.1"/>
</dbReference>
<name>A0ABU0U3R1_9SPHI</name>
<evidence type="ECO:0000313" key="5">
    <source>
        <dbReference type="Proteomes" id="UP001244640"/>
    </source>
</evidence>
<dbReference type="PROSITE" id="PS50109">
    <property type="entry name" value="HIS_KIN"/>
    <property type="match status" value="1"/>
</dbReference>
<dbReference type="SUPFAM" id="SSF55874">
    <property type="entry name" value="ATPase domain of HSP90 chaperone/DNA topoisomerase II/histidine kinase"/>
    <property type="match status" value="1"/>
</dbReference>
<dbReference type="InterPro" id="IPR036890">
    <property type="entry name" value="HATPase_C_sf"/>
</dbReference>
<dbReference type="InterPro" id="IPR004358">
    <property type="entry name" value="Sig_transdc_His_kin-like_C"/>
</dbReference>
<dbReference type="EC" id="2.7.13.3" evidence="2"/>
<dbReference type="Pfam" id="PF02518">
    <property type="entry name" value="HATPase_c"/>
    <property type="match status" value="1"/>
</dbReference>
<dbReference type="InterPro" id="IPR036097">
    <property type="entry name" value="HisK_dim/P_sf"/>
</dbReference>
<evidence type="ECO:0000259" key="3">
    <source>
        <dbReference type="PROSITE" id="PS50109"/>
    </source>
</evidence>
<evidence type="ECO:0000256" key="1">
    <source>
        <dbReference type="ARBA" id="ARBA00000085"/>
    </source>
</evidence>
<accession>A0ABU0U3R1</accession>
<keyword evidence="4" id="KW-0808">Transferase</keyword>
<dbReference type="GO" id="GO:0004673">
    <property type="term" value="F:protein histidine kinase activity"/>
    <property type="evidence" value="ECO:0007669"/>
    <property type="project" value="UniProtKB-EC"/>
</dbReference>
<dbReference type="CDD" id="cd00075">
    <property type="entry name" value="HATPase"/>
    <property type="match status" value="1"/>
</dbReference>
<evidence type="ECO:0000313" key="4">
    <source>
        <dbReference type="EMBL" id="MDQ1149585.1"/>
    </source>
</evidence>
<dbReference type="PRINTS" id="PR00344">
    <property type="entry name" value="BCTRLSENSOR"/>
</dbReference>
<proteinExistence type="predicted"/>
<dbReference type="EMBL" id="JAUTBA010000001">
    <property type="protein sequence ID" value="MDQ1149585.1"/>
    <property type="molecule type" value="Genomic_DNA"/>
</dbReference>
<evidence type="ECO:0000256" key="2">
    <source>
        <dbReference type="ARBA" id="ARBA00012438"/>
    </source>
</evidence>
<dbReference type="Gene3D" id="3.30.565.10">
    <property type="entry name" value="Histidine kinase-like ATPase, C-terminal domain"/>
    <property type="match status" value="1"/>
</dbReference>
<keyword evidence="5" id="KW-1185">Reference proteome</keyword>
<protein>
    <recommendedName>
        <fullName evidence="2">histidine kinase</fullName>
        <ecNumber evidence="2">2.7.13.3</ecNumber>
    </recommendedName>
</protein>
<feature type="domain" description="Histidine kinase" evidence="3">
    <location>
        <begin position="145"/>
        <end position="357"/>
    </location>
</feature>
<dbReference type="SUPFAM" id="SSF47384">
    <property type="entry name" value="Homodimeric domain of signal transducing histidine kinase"/>
    <property type="match status" value="1"/>
</dbReference>
<dbReference type="Gene3D" id="3.30.450.20">
    <property type="entry name" value="PAS domain"/>
    <property type="match status" value="1"/>
</dbReference>
<comment type="caution">
    <text evidence="4">The sequence shown here is derived from an EMBL/GenBank/DDBJ whole genome shotgun (WGS) entry which is preliminary data.</text>
</comment>
<dbReference type="InterPro" id="IPR035965">
    <property type="entry name" value="PAS-like_dom_sf"/>
</dbReference>
<sequence>MNKDNKIEDLTQLNEDLENYFSNTIVPQLFVDADLILRKFTPPAMKQFDLKPEFIGMSLENVRGNFRFPTFINNINTVMATGKILEKEIQTTDLRWYQMNILPYHVRKENRTNGVIITFVDITPRVKDLKEQERLVLEHELLLDTLAHDIKNPLLVLNLTFGLMKEVKDKNSQKFLPLMQNHEKSLIEIKKIIHDLTESRWEKQKYQASSELVDLPSILEDVRLSLAQQLIETDAIIRDDLAVSEFNFVRRKLRSVLYNLIHNAVKYTPETRPPEILVRSFIAGDYIVVSVKDNGIGMGAEDKQTIFEKFTRATKLVDGSGVGLYLVNTIVKQAGGKIDLISEPGQGTEVKIFLKQS</sequence>
<dbReference type="InterPro" id="IPR003594">
    <property type="entry name" value="HATPase_dom"/>
</dbReference>
<dbReference type="PANTHER" id="PTHR43065">
    <property type="entry name" value="SENSOR HISTIDINE KINASE"/>
    <property type="match status" value="1"/>
</dbReference>
<reference evidence="4 5" key="1">
    <citation type="submission" date="2023-07" db="EMBL/GenBank/DDBJ databases">
        <title>Functional and genomic diversity of the sorghum phyllosphere microbiome.</title>
        <authorList>
            <person name="Shade A."/>
        </authorList>
    </citation>
    <scope>NUCLEOTIDE SEQUENCE [LARGE SCALE GENOMIC DNA]</scope>
    <source>
        <strain evidence="4 5">SORGH_AS_0892</strain>
    </source>
</reference>
<dbReference type="Proteomes" id="UP001244640">
    <property type="component" value="Unassembled WGS sequence"/>
</dbReference>
<dbReference type="InterPro" id="IPR005467">
    <property type="entry name" value="His_kinase_dom"/>
</dbReference>
<gene>
    <name evidence="4" type="ORF">QE382_001569</name>
</gene>
<dbReference type="SMART" id="SM00387">
    <property type="entry name" value="HATPase_c"/>
    <property type="match status" value="1"/>
</dbReference>